<dbReference type="GO" id="GO:0006302">
    <property type="term" value="P:double-strand break repair"/>
    <property type="evidence" value="ECO:0007669"/>
    <property type="project" value="TreeGrafter"/>
</dbReference>
<evidence type="ECO:0000259" key="11">
    <source>
        <dbReference type="Pfam" id="PF02463"/>
    </source>
</evidence>
<comment type="caution">
    <text evidence="12">The sequence shown here is derived from an EMBL/GenBank/DDBJ whole genome shotgun (WGS) entry which is preliminary data.</text>
</comment>
<proteinExistence type="inferred from homology"/>
<evidence type="ECO:0000256" key="3">
    <source>
        <dbReference type="ARBA" id="ARBA00020170"/>
    </source>
</evidence>
<dbReference type="GO" id="GO:0006260">
    <property type="term" value="P:DNA replication"/>
    <property type="evidence" value="ECO:0007669"/>
    <property type="project" value="UniProtKB-UniRule"/>
</dbReference>
<dbReference type="GO" id="GO:0005524">
    <property type="term" value="F:ATP binding"/>
    <property type="evidence" value="ECO:0007669"/>
    <property type="project" value="UniProtKB-UniRule"/>
</dbReference>
<dbReference type="PROSITE" id="PS00618">
    <property type="entry name" value="RECF_2"/>
    <property type="match status" value="1"/>
</dbReference>
<dbReference type="SUPFAM" id="SSF52540">
    <property type="entry name" value="P-loop containing nucleoside triphosphate hydrolases"/>
    <property type="match status" value="1"/>
</dbReference>
<dbReference type="GO" id="GO:0009432">
    <property type="term" value="P:SOS response"/>
    <property type="evidence" value="ECO:0007669"/>
    <property type="project" value="UniProtKB-UniRule"/>
</dbReference>
<reference evidence="12 13" key="1">
    <citation type="submission" date="2017-01" db="EMBL/GenBank/DDBJ databases">
        <title>Genome Sequencing of a Marine Spirillum, Oceanospirillum multiglobuliferum ATCC 33336, from Japan.</title>
        <authorList>
            <person name="Carney J.G."/>
            <person name="Trachtenberg A.M."/>
            <person name="Rheaume B.A."/>
            <person name="Linnane J.D."/>
            <person name="Pitts N.L."/>
            <person name="Mykles D.L."/>
            <person name="Maclea K.S."/>
        </authorList>
    </citation>
    <scope>NUCLEOTIDE SEQUENCE [LARGE SCALE GENOMIC DNA]</scope>
    <source>
        <strain evidence="12 13">ATCC 33336</strain>
    </source>
</reference>
<dbReference type="InterPro" id="IPR042174">
    <property type="entry name" value="RecF_2"/>
</dbReference>
<dbReference type="Proteomes" id="UP000191418">
    <property type="component" value="Unassembled WGS sequence"/>
</dbReference>
<dbReference type="GO" id="GO:0000731">
    <property type="term" value="P:DNA synthesis involved in DNA repair"/>
    <property type="evidence" value="ECO:0007669"/>
    <property type="project" value="TreeGrafter"/>
</dbReference>
<comment type="subcellular location">
    <subcellularLocation>
        <location evidence="1 9 10">Cytoplasm</location>
    </subcellularLocation>
</comment>
<evidence type="ECO:0000313" key="12">
    <source>
        <dbReference type="EMBL" id="OPX55698.1"/>
    </source>
</evidence>
<dbReference type="PANTHER" id="PTHR32182">
    <property type="entry name" value="DNA REPLICATION AND REPAIR PROTEIN RECF"/>
    <property type="match status" value="1"/>
</dbReference>
<gene>
    <name evidence="9" type="primary">recF</name>
    <name evidence="12" type="ORF">BTE48_07325</name>
</gene>
<keyword evidence="7 9" id="KW-0067">ATP-binding</keyword>
<dbReference type="Pfam" id="PF02463">
    <property type="entry name" value="SMC_N"/>
    <property type="match status" value="1"/>
</dbReference>
<name>A0A1T4NRG9_9GAMM</name>
<dbReference type="HAMAP" id="MF_00365">
    <property type="entry name" value="RecF"/>
    <property type="match status" value="1"/>
</dbReference>
<dbReference type="RefSeq" id="WP_078744846.1">
    <property type="nucleotide sequence ID" value="NZ_FUXG01000006.1"/>
</dbReference>
<comment type="similarity">
    <text evidence="2 9 10">Belongs to the RecF family.</text>
</comment>
<evidence type="ECO:0000256" key="10">
    <source>
        <dbReference type="RuleBase" id="RU000578"/>
    </source>
</evidence>
<keyword evidence="5 9" id="KW-0235">DNA replication</keyword>
<dbReference type="InterPro" id="IPR018078">
    <property type="entry name" value="DNA-binding_RecF_CS"/>
</dbReference>
<dbReference type="InterPro" id="IPR027417">
    <property type="entry name" value="P-loop_NTPase"/>
</dbReference>
<evidence type="ECO:0000256" key="1">
    <source>
        <dbReference type="ARBA" id="ARBA00004496"/>
    </source>
</evidence>
<comment type="function">
    <text evidence="9 10">The RecF protein is involved in DNA metabolism; it is required for DNA replication and normal SOS inducibility. RecF binds preferentially to single-stranded, linear DNA. It also seems to bind ATP.</text>
</comment>
<evidence type="ECO:0000256" key="8">
    <source>
        <dbReference type="ARBA" id="ARBA00023125"/>
    </source>
</evidence>
<keyword evidence="8 9" id="KW-0238">DNA-binding</keyword>
<dbReference type="Gene3D" id="1.20.1050.90">
    <property type="entry name" value="RecF/RecN/SMC, N-terminal domain"/>
    <property type="match status" value="1"/>
</dbReference>
<feature type="domain" description="RecF/RecN/SMC N-terminal" evidence="11">
    <location>
        <begin position="3"/>
        <end position="361"/>
    </location>
</feature>
<dbReference type="NCBIfam" id="TIGR00611">
    <property type="entry name" value="recf"/>
    <property type="match status" value="1"/>
</dbReference>
<dbReference type="GO" id="GO:0003697">
    <property type="term" value="F:single-stranded DNA binding"/>
    <property type="evidence" value="ECO:0007669"/>
    <property type="project" value="UniProtKB-UniRule"/>
</dbReference>
<evidence type="ECO:0000256" key="9">
    <source>
        <dbReference type="HAMAP-Rule" id="MF_00365"/>
    </source>
</evidence>
<dbReference type="STRING" id="64969.SAMN02745127_01227"/>
<evidence type="ECO:0000256" key="6">
    <source>
        <dbReference type="ARBA" id="ARBA00022741"/>
    </source>
</evidence>
<evidence type="ECO:0000256" key="7">
    <source>
        <dbReference type="ARBA" id="ARBA00022840"/>
    </source>
</evidence>
<keyword evidence="9 10" id="KW-0742">SOS response</keyword>
<sequence>MTLRRLDISQFRNLSGVKIKPNTGVNLLTGDNGAGKTSVLEAISVLSVGRSFRASRTSAIIQFDQAHYTLFAEVFNPLAQLQPIVPIGISRNKDNEQQIRISGQQARSAAQLAELLPVQLINSDSFQLLEGSPKVRRQFLDWGVFHVEPQFFSLWQASQKALKQRNKLLKYGKMHAVQQLDIWDQALASYAEQIDQLRQAYVEKLIPEFEQTLAELTFSDVISVSYYRGWDRQTDCLSALQDNRSRDLALGFTQAGPHRADLRIRVNKLLAVDVLSRGQQKLVVCALLLAQGKLLQKLTGKQCVYLVDDLPAELDLEHRKYLCRVLEKMQCQVFITSVDQDALAECWSEHTPLSLFHVEHGKVTPTHRS</sequence>
<dbReference type="PROSITE" id="PS00617">
    <property type="entry name" value="RECF_1"/>
    <property type="match status" value="1"/>
</dbReference>
<dbReference type="AlphaFoldDB" id="A0A1T4NRG9"/>
<dbReference type="InterPro" id="IPR003395">
    <property type="entry name" value="RecF/RecN/SMC_N"/>
</dbReference>
<organism evidence="12 13">
    <name type="scientific">Oceanospirillum multiglobuliferum</name>
    <dbReference type="NCBI Taxonomy" id="64969"/>
    <lineage>
        <taxon>Bacteria</taxon>
        <taxon>Pseudomonadati</taxon>
        <taxon>Pseudomonadota</taxon>
        <taxon>Gammaproteobacteria</taxon>
        <taxon>Oceanospirillales</taxon>
        <taxon>Oceanospirillaceae</taxon>
        <taxon>Oceanospirillum</taxon>
    </lineage>
</organism>
<dbReference type="PANTHER" id="PTHR32182:SF0">
    <property type="entry name" value="DNA REPLICATION AND REPAIR PROTEIN RECF"/>
    <property type="match status" value="1"/>
</dbReference>
<evidence type="ECO:0000256" key="5">
    <source>
        <dbReference type="ARBA" id="ARBA00022705"/>
    </source>
</evidence>
<keyword evidence="9 10" id="KW-0234">DNA repair</keyword>
<protein>
    <recommendedName>
        <fullName evidence="3 9">DNA replication and repair protein RecF</fullName>
    </recommendedName>
</protein>
<dbReference type="GO" id="GO:0005737">
    <property type="term" value="C:cytoplasm"/>
    <property type="evidence" value="ECO:0007669"/>
    <property type="project" value="UniProtKB-SubCell"/>
</dbReference>
<dbReference type="OrthoDB" id="9803889at2"/>
<evidence type="ECO:0000256" key="4">
    <source>
        <dbReference type="ARBA" id="ARBA00022490"/>
    </source>
</evidence>
<evidence type="ECO:0000256" key="2">
    <source>
        <dbReference type="ARBA" id="ARBA00008016"/>
    </source>
</evidence>
<keyword evidence="4 9" id="KW-0963">Cytoplasm</keyword>
<dbReference type="InterPro" id="IPR001238">
    <property type="entry name" value="DNA-binding_RecF"/>
</dbReference>
<dbReference type="EMBL" id="MTSM01000007">
    <property type="protein sequence ID" value="OPX55698.1"/>
    <property type="molecule type" value="Genomic_DNA"/>
</dbReference>
<evidence type="ECO:0000313" key="13">
    <source>
        <dbReference type="Proteomes" id="UP000191418"/>
    </source>
</evidence>
<accession>A0A1T4NRG9</accession>
<dbReference type="Gene3D" id="3.40.50.300">
    <property type="entry name" value="P-loop containing nucleotide triphosphate hydrolases"/>
    <property type="match status" value="1"/>
</dbReference>
<feature type="binding site" evidence="9">
    <location>
        <begin position="30"/>
        <end position="37"/>
    </location>
    <ligand>
        <name>ATP</name>
        <dbReference type="ChEBI" id="CHEBI:30616"/>
    </ligand>
</feature>
<keyword evidence="9 10" id="KW-0227">DNA damage</keyword>
<keyword evidence="6 9" id="KW-0547">Nucleotide-binding</keyword>
<keyword evidence="13" id="KW-1185">Reference proteome</keyword>